<gene>
    <name evidence="2" type="ORF">ACFSQP_06870</name>
</gene>
<proteinExistence type="predicted"/>
<evidence type="ECO:0000313" key="2">
    <source>
        <dbReference type="EMBL" id="MFD2551534.1"/>
    </source>
</evidence>
<dbReference type="Proteomes" id="UP001597472">
    <property type="component" value="Unassembled WGS sequence"/>
</dbReference>
<keyword evidence="1" id="KW-1133">Transmembrane helix</keyword>
<feature type="transmembrane region" description="Helical" evidence="1">
    <location>
        <begin position="239"/>
        <end position="255"/>
    </location>
</feature>
<comment type="caution">
    <text evidence="2">The sequence shown here is derived from an EMBL/GenBank/DDBJ whole genome shotgun (WGS) entry which is preliminary data.</text>
</comment>
<feature type="transmembrane region" description="Helical" evidence="1">
    <location>
        <begin position="64"/>
        <end position="83"/>
    </location>
</feature>
<dbReference type="RefSeq" id="WP_376892726.1">
    <property type="nucleotide sequence ID" value="NZ_JBHULS010000002.1"/>
</dbReference>
<protein>
    <recommendedName>
        <fullName evidence="4">O-antigen ligase domain-containing protein</fullName>
    </recommendedName>
</protein>
<feature type="transmembrane region" description="Helical" evidence="1">
    <location>
        <begin position="89"/>
        <end position="106"/>
    </location>
</feature>
<name>A0ABW5KRU8_9FLAO</name>
<feature type="transmembrane region" description="Helical" evidence="1">
    <location>
        <begin position="362"/>
        <end position="391"/>
    </location>
</feature>
<feature type="transmembrane region" description="Helical" evidence="1">
    <location>
        <begin position="7"/>
        <end position="30"/>
    </location>
</feature>
<keyword evidence="3" id="KW-1185">Reference proteome</keyword>
<keyword evidence="1" id="KW-0472">Membrane</keyword>
<organism evidence="2 3">
    <name type="scientific">Bizionia sediminis</name>
    <dbReference type="NCBI Taxonomy" id="1737064"/>
    <lineage>
        <taxon>Bacteria</taxon>
        <taxon>Pseudomonadati</taxon>
        <taxon>Bacteroidota</taxon>
        <taxon>Flavobacteriia</taxon>
        <taxon>Flavobacteriales</taxon>
        <taxon>Flavobacteriaceae</taxon>
        <taxon>Bizionia</taxon>
    </lineage>
</organism>
<dbReference type="EMBL" id="JBHULS010000002">
    <property type="protein sequence ID" value="MFD2551534.1"/>
    <property type="molecule type" value="Genomic_DNA"/>
</dbReference>
<evidence type="ECO:0000313" key="3">
    <source>
        <dbReference type="Proteomes" id="UP001597472"/>
    </source>
</evidence>
<evidence type="ECO:0008006" key="4">
    <source>
        <dbReference type="Google" id="ProtNLM"/>
    </source>
</evidence>
<keyword evidence="1" id="KW-0812">Transmembrane</keyword>
<feature type="transmembrane region" description="Helical" evidence="1">
    <location>
        <begin position="36"/>
        <end position="55"/>
    </location>
</feature>
<feature type="transmembrane region" description="Helical" evidence="1">
    <location>
        <begin position="329"/>
        <end position="350"/>
    </location>
</feature>
<evidence type="ECO:0000256" key="1">
    <source>
        <dbReference type="SAM" id="Phobius"/>
    </source>
</evidence>
<reference evidence="3" key="1">
    <citation type="journal article" date="2019" name="Int. J. Syst. Evol. Microbiol.">
        <title>The Global Catalogue of Microorganisms (GCM) 10K type strain sequencing project: providing services to taxonomists for standard genome sequencing and annotation.</title>
        <authorList>
            <consortium name="The Broad Institute Genomics Platform"/>
            <consortium name="The Broad Institute Genome Sequencing Center for Infectious Disease"/>
            <person name="Wu L."/>
            <person name="Ma J."/>
        </authorList>
    </citation>
    <scope>NUCLEOTIDE SEQUENCE [LARGE SCALE GENOMIC DNA]</scope>
    <source>
        <strain evidence="3">KCTC 42587</strain>
    </source>
</reference>
<feature type="transmembrane region" description="Helical" evidence="1">
    <location>
        <begin position="118"/>
        <end position="140"/>
    </location>
</feature>
<accession>A0ABW5KRU8</accession>
<sequence length="396" mass="45631">MEYLRKLFIISFYAIIAITFVAGGFLQLIIGFPNTLLTYISIFIILFFITAYYYTKQIVILNRVVLWFLAFGFLIVLSALTNLTSGLKTVLYLLFFLLPLGVYLFFRINKKEGYISQLFINRLFLIIACVQLPLMMLQKIAYPVLVQINRSGQGIIEADIMFGTFFLKADHALGLFLLLNVFNILENNKNKEITKYPVLIFLYLAFTILYSESNISKLILILISVYSIYKIVPRKLKLIGFFIALAFSTVFISQIKKIKPVQSEIHFIYNEYNKEKSIRNFERGIAKRPQVLIAYATHVPLKIIGDGPYSYFNILKGKFTNTQHFSQIIWSYADLGILGLLLLFILLFRLAKSLDVPRYQTIFVFSVLCTYAFMTTIFGDIGIMVTVFGIFKQSTN</sequence>
<feature type="transmembrane region" description="Helical" evidence="1">
    <location>
        <begin position="160"/>
        <end position="181"/>
    </location>
</feature>